<dbReference type="AlphaFoldDB" id="A0AAN8INL9"/>
<comment type="caution">
    <text evidence="1">The sequence shown here is derived from an EMBL/GenBank/DDBJ whole genome shotgun (WGS) entry which is preliminary data.</text>
</comment>
<protein>
    <submittedName>
        <fullName evidence="1">Uncharacterized protein</fullName>
    </submittedName>
</protein>
<reference evidence="1 2" key="1">
    <citation type="submission" date="2019-10" db="EMBL/GenBank/DDBJ databases">
        <title>Assembly and Annotation for the nematode Trichostrongylus colubriformis.</title>
        <authorList>
            <person name="Martin J."/>
        </authorList>
    </citation>
    <scope>NUCLEOTIDE SEQUENCE [LARGE SCALE GENOMIC DNA]</scope>
    <source>
        <strain evidence="1">G859</strain>
        <tissue evidence="1">Whole worm</tissue>
    </source>
</reference>
<name>A0AAN8INL9_TRICO</name>
<dbReference type="Proteomes" id="UP001331761">
    <property type="component" value="Unassembled WGS sequence"/>
</dbReference>
<sequence length="184" mass="20997">LLSWFQQKALSAVEAELERANTDLRITKEARKADQILWKIDRAHGQRFILSGTTAGSENEFHQSYFWSDISGGSTSFQEALLREQVRILEIEQKNLIQKKDTQAATSEILEAGAARLEQAVHLNELQRLTRKYRLSSIIDQLQFVSDPIRRNGKSELDGTPDGMRYIINQLIAIRDEDAQTIVL</sequence>
<gene>
    <name evidence="1" type="ORF">GCK32_018904</name>
</gene>
<evidence type="ECO:0000313" key="2">
    <source>
        <dbReference type="Proteomes" id="UP001331761"/>
    </source>
</evidence>
<feature type="non-terminal residue" evidence="1">
    <location>
        <position position="1"/>
    </location>
</feature>
<evidence type="ECO:0000313" key="1">
    <source>
        <dbReference type="EMBL" id="KAK5980116.1"/>
    </source>
</evidence>
<keyword evidence="2" id="KW-1185">Reference proteome</keyword>
<dbReference type="EMBL" id="WIXE01007816">
    <property type="protein sequence ID" value="KAK5980116.1"/>
    <property type="molecule type" value="Genomic_DNA"/>
</dbReference>
<feature type="non-terminal residue" evidence="1">
    <location>
        <position position="184"/>
    </location>
</feature>
<accession>A0AAN8INL9</accession>
<organism evidence="1 2">
    <name type="scientific">Trichostrongylus colubriformis</name>
    <name type="common">Black scour worm</name>
    <dbReference type="NCBI Taxonomy" id="6319"/>
    <lineage>
        <taxon>Eukaryota</taxon>
        <taxon>Metazoa</taxon>
        <taxon>Ecdysozoa</taxon>
        <taxon>Nematoda</taxon>
        <taxon>Chromadorea</taxon>
        <taxon>Rhabditida</taxon>
        <taxon>Rhabditina</taxon>
        <taxon>Rhabditomorpha</taxon>
        <taxon>Strongyloidea</taxon>
        <taxon>Trichostrongylidae</taxon>
        <taxon>Trichostrongylus</taxon>
    </lineage>
</organism>
<proteinExistence type="predicted"/>